<dbReference type="SUPFAM" id="SSF56112">
    <property type="entry name" value="Protein kinase-like (PK-like)"/>
    <property type="match status" value="1"/>
</dbReference>
<protein>
    <recommendedName>
        <fullName evidence="6">Protein kinase domain-containing protein</fullName>
    </recommendedName>
</protein>
<dbReference type="PROSITE" id="PS50011">
    <property type="entry name" value="PROTEIN_KINASE_DOM"/>
    <property type="match status" value="1"/>
</dbReference>
<dbReference type="AlphaFoldDB" id="A0A918ZIV2"/>
<keyword evidence="3" id="KW-0418">Kinase</keyword>
<dbReference type="GO" id="GO:0004674">
    <property type="term" value="F:protein serine/threonine kinase activity"/>
    <property type="evidence" value="ECO:0007669"/>
    <property type="project" value="TreeGrafter"/>
</dbReference>
<dbReference type="PANTHER" id="PTHR43289">
    <property type="entry name" value="MITOGEN-ACTIVATED PROTEIN KINASE KINASE KINASE 20-RELATED"/>
    <property type="match status" value="1"/>
</dbReference>
<evidence type="ECO:0000256" key="1">
    <source>
        <dbReference type="ARBA" id="ARBA00022679"/>
    </source>
</evidence>
<dbReference type="PROSITE" id="PS00108">
    <property type="entry name" value="PROTEIN_KINASE_ST"/>
    <property type="match status" value="1"/>
</dbReference>
<evidence type="ECO:0000256" key="2">
    <source>
        <dbReference type="ARBA" id="ARBA00022741"/>
    </source>
</evidence>
<evidence type="ECO:0000256" key="4">
    <source>
        <dbReference type="ARBA" id="ARBA00022840"/>
    </source>
</evidence>
<dbReference type="InterPro" id="IPR000719">
    <property type="entry name" value="Prot_kinase_dom"/>
</dbReference>
<evidence type="ECO:0000313" key="7">
    <source>
        <dbReference type="EMBL" id="GHE52255.1"/>
    </source>
</evidence>
<keyword evidence="2 5" id="KW-0547">Nucleotide-binding</keyword>
<evidence type="ECO:0000259" key="6">
    <source>
        <dbReference type="PROSITE" id="PS50011"/>
    </source>
</evidence>
<keyword evidence="4 5" id="KW-0067">ATP-binding</keyword>
<dbReference type="InterPro" id="IPR017441">
    <property type="entry name" value="Protein_kinase_ATP_BS"/>
</dbReference>
<evidence type="ECO:0000313" key="8">
    <source>
        <dbReference type="Proteomes" id="UP000603227"/>
    </source>
</evidence>
<name>A0A918ZIV2_9ACTN</name>
<dbReference type="InterPro" id="IPR008271">
    <property type="entry name" value="Ser/Thr_kinase_AS"/>
</dbReference>
<dbReference type="CDD" id="cd14014">
    <property type="entry name" value="STKc_PknB_like"/>
    <property type="match status" value="1"/>
</dbReference>
<dbReference type="PANTHER" id="PTHR43289:SF34">
    <property type="entry name" value="SERINE_THREONINE-PROTEIN KINASE YBDM-RELATED"/>
    <property type="match status" value="1"/>
</dbReference>
<feature type="domain" description="Protein kinase" evidence="6">
    <location>
        <begin position="20"/>
        <end position="286"/>
    </location>
</feature>
<keyword evidence="1" id="KW-0808">Transferase</keyword>
<feature type="binding site" evidence="5">
    <location>
        <position position="48"/>
    </location>
    <ligand>
        <name>ATP</name>
        <dbReference type="ChEBI" id="CHEBI:30616"/>
    </ligand>
</feature>
<comment type="caution">
    <text evidence="7">The sequence shown here is derived from an EMBL/GenBank/DDBJ whole genome shotgun (WGS) entry which is preliminary data.</text>
</comment>
<organism evidence="7 8">
    <name type="scientific">Streptomyces capitiformicae</name>
    <dbReference type="NCBI Taxonomy" id="2014920"/>
    <lineage>
        <taxon>Bacteria</taxon>
        <taxon>Bacillati</taxon>
        <taxon>Actinomycetota</taxon>
        <taxon>Actinomycetes</taxon>
        <taxon>Kitasatosporales</taxon>
        <taxon>Streptomycetaceae</taxon>
        <taxon>Streptomyces</taxon>
    </lineage>
</organism>
<dbReference type="Proteomes" id="UP000603227">
    <property type="component" value="Unassembled WGS sequence"/>
</dbReference>
<accession>A0A918ZIV2</accession>
<dbReference type="GO" id="GO:0005524">
    <property type="term" value="F:ATP binding"/>
    <property type="evidence" value="ECO:0007669"/>
    <property type="project" value="UniProtKB-UniRule"/>
</dbReference>
<dbReference type="Pfam" id="PF00069">
    <property type="entry name" value="Pkinase"/>
    <property type="match status" value="1"/>
</dbReference>
<evidence type="ECO:0000256" key="5">
    <source>
        <dbReference type="PROSITE-ProRule" id="PRU10141"/>
    </source>
</evidence>
<reference evidence="7" key="2">
    <citation type="submission" date="2020-09" db="EMBL/GenBank/DDBJ databases">
        <authorList>
            <person name="Sun Q."/>
            <person name="Zhou Y."/>
        </authorList>
    </citation>
    <scope>NUCLEOTIDE SEQUENCE</scope>
    <source>
        <strain evidence="7">CGMCC 4.7403</strain>
    </source>
</reference>
<dbReference type="Gene3D" id="3.30.200.20">
    <property type="entry name" value="Phosphorylase Kinase, domain 1"/>
    <property type="match status" value="1"/>
</dbReference>
<sequence>MRGVVPEALRAEDPREIAGYPLYARIGEGGMGTVYLSRSRGGQPVALKLVRAEYADSPAFRERFAREVAAGRRVSGYHLVPIVDHDAGAERPWLATRYVPGVPLDQVLETHGPLPMPAVLQLLACAAYALDAVHTAGVIHRDVKPANLLLAADGPWLLDFGIARAAGSATLTTAGRLIGTPRYMSPEHALGRRVTSASDVFALGLIAAVAATGRHPYGRGNPLAIATRIAATDVTPPTLDGVERPLLDVIRRCLTPDPAARPTAAAIAEHCAGAARRDVRDFTAWLPGPVATSVAIIETAFRALSLSEAPTAPVPPHLADAPTVRKVPATAPITVRDEEWQRRVRREP</sequence>
<keyword evidence="8" id="KW-1185">Reference proteome</keyword>
<dbReference type="Gene3D" id="1.10.510.10">
    <property type="entry name" value="Transferase(Phosphotransferase) domain 1"/>
    <property type="match status" value="1"/>
</dbReference>
<dbReference type="InterPro" id="IPR011009">
    <property type="entry name" value="Kinase-like_dom_sf"/>
</dbReference>
<dbReference type="EMBL" id="BNAT01000037">
    <property type="protein sequence ID" value="GHE52255.1"/>
    <property type="molecule type" value="Genomic_DNA"/>
</dbReference>
<dbReference type="PROSITE" id="PS00107">
    <property type="entry name" value="PROTEIN_KINASE_ATP"/>
    <property type="match status" value="1"/>
</dbReference>
<proteinExistence type="predicted"/>
<evidence type="ECO:0000256" key="3">
    <source>
        <dbReference type="ARBA" id="ARBA00022777"/>
    </source>
</evidence>
<dbReference type="SMART" id="SM00220">
    <property type="entry name" value="S_TKc"/>
    <property type="match status" value="1"/>
</dbReference>
<reference evidence="7" key="1">
    <citation type="journal article" date="2014" name="Int. J. Syst. Evol. Microbiol.">
        <title>Complete genome sequence of Corynebacterium casei LMG S-19264T (=DSM 44701T), isolated from a smear-ripened cheese.</title>
        <authorList>
            <consortium name="US DOE Joint Genome Institute (JGI-PGF)"/>
            <person name="Walter F."/>
            <person name="Albersmeier A."/>
            <person name="Kalinowski J."/>
            <person name="Ruckert C."/>
        </authorList>
    </citation>
    <scope>NUCLEOTIDE SEQUENCE</scope>
    <source>
        <strain evidence="7">CGMCC 4.7403</strain>
    </source>
</reference>
<gene>
    <name evidence="7" type="ORF">GCM10017771_74540</name>
</gene>